<comment type="caution">
    <text evidence="11">Lacks conserved residue(s) required for the propagation of feature annotation.</text>
</comment>
<keyword evidence="1 11" id="KW-0963">Cytoplasm</keyword>
<feature type="binding site" evidence="11">
    <location>
        <position position="128"/>
    </location>
    <ligand>
        <name>ATP</name>
        <dbReference type="ChEBI" id="CHEBI:30616"/>
    </ligand>
</feature>
<dbReference type="PANTHER" id="PTHR11933:SF5">
    <property type="entry name" value="MITOCHONDRIAL TRNA-SPECIFIC 2-THIOURIDYLASE 1"/>
    <property type="match status" value="1"/>
</dbReference>
<evidence type="ECO:0000256" key="4">
    <source>
        <dbReference type="ARBA" id="ARBA00022694"/>
    </source>
</evidence>
<dbReference type="SUPFAM" id="SSF52402">
    <property type="entry name" value="Adenine nucleotide alpha hydrolases-like"/>
    <property type="match status" value="1"/>
</dbReference>
<comment type="catalytic activity">
    <reaction evidence="9 11">
        <text>S-sulfanyl-L-cysteinyl-[protein] + uridine(34) in tRNA + AH2 + ATP = 2-thiouridine(34) in tRNA + L-cysteinyl-[protein] + A + AMP + diphosphate + H(+)</text>
        <dbReference type="Rhea" id="RHEA:47032"/>
        <dbReference type="Rhea" id="RHEA-COMP:10131"/>
        <dbReference type="Rhea" id="RHEA-COMP:11726"/>
        <dbReference type="Rhea" id="RHEA-COMP:11727"/>
        <dbReference type="Rhea" id="RHEA-COMP:11728"/>
        <dbReference type="ChEBI" id="CHEBI:13193"/>
        <dbReference type="ChEBI" id="CHEBI:15378"/>
        <dbReference type="ChEBI" id="CHEBI:17499"/>
        <dbReference type="ChEBI" id="CHEBI:29950"/>
        <dbReference type="ChEBI" id="CHEBI:30616"/>
        <dbReference type="ChEBI" id="CHEBI:33019"/>
        <dbReference type="ChEBI" id="CHEBI:61963"/>
        <dbReference type="ChEBI" id="CHEBI:65315"/>
        <dbReference type="ChEBI" id="CHEBI:87170"/>
        <dbReference type="ChEBI" id="CHEBI:456215"/>
        <dbReference type="EC" id="2.8.1.13"/>
    </reaction>
</comment>
<dbReference type="PANTHER" id="PTHR11933">
    <property type="entry name" value="TRNA 5-METHYLAMINOMETHYL-2-THIOURIDYLATE -METHYLTRANSFERASE"/>
    <property type="match status" value="1"/>
</dbReference>
<dbReference type="EMBL" id="DXCL01000016">
    <property type="protein sequence ID" value="HIZ03184.1"/>
    <property type="molecule type" value="Genomic_DNA"/>
</dbReference>
<protein>
    <recommendedName>
        <fullName evidence="11">tRNA-specific 2-thiouridylase MnmA</fullName>
        <ecNumber evidence="11">2.8.1.13</ecNumber>
    </recommendedName>
</protein>
<dbReference type="InterPro" id="IPR004506">
    <property type="entry name" value="MnmA-like"/>
</dbReference>
<feature type="site" description="Interaction with tRNA" evidence="11">
    <location>
        <position position="343"/>
    </location>
</feature>
<reference evidence="13" key="2">
    <citation type="submission" date="2021-04" db="EMBL/GenBank/DDBJ databases">
        <authorList>
            <person name="Gilroy R."/>
        </authorList>
    </citation>
    <scope>NUCLEOTIDE SEQUENCE</scope>
    <source>
        <strain evidence="13">CHK187-5294</strain>
    </source>
</reference>
<dbReference type="PROSITE" id="PS50206">
    <property type="entry name" value="RHODANESE_3"/>
    <property type="match status" value="1"/>
</dbReference>
<evidence type="ECO:0000256" key="9">
    <source>
        <dbReference type="ARBA" id="ARBA00051542"/>
    </source>
</evidence>
<evidence type="ECO:0000256" key="1">
    <source>
        <dbReference type="ARBA" id="ARBA00022490"/>
    </source>
</evidence>
<dbReference type="CDD" id="cd01998">
    <property type="entry name" value="MnmA_TRMU-like"/>
    <property type="match status" value="1"/>
</dbReference>
<dbReference type="InterPro" id="IPR046885">
    <property type="entry name" value="MnmA-like_C"/>
</dbReference>
<dbReference type="InterPro" id="IPR014729">
    <property type="entry name" value="Rossmann-like_a/b/a_fold"/>
</dbReference>
<feature type="region of interest" description="Interaction with target base in tRNA" evidence="11">
    <location>
        <begin position="99"/>
        <end position="101"/>
    </location>
</feature>
<dbReference type="InterPro" id="IPR046884">
    <property type="entry name" value="MnmA-like_central"/>
</dbReference>
<evidence type="ECO:0000256" key="10">
    <source>
        <dbReference type="ARBA" id="ARBA00056575"/>
    </source>
</evidence>
<evidence type="ECO:0000313" key="13">
    <source>
        <dbReference type="EMBL" id="HIZ03184.1"/>
    </source>
</evidence>
<keyword evidence="8" id="KW-1015">Disulfide bond</keyword>
<evidence type="ECO:0000256" key="6">
    <source>
        <dbReference type="ARBA" id="ARBA00022840"/>
    </source>
</evidence>
<dbReference type="GO" id="GO:0103016">
    <property type="term" value="F:tRNA-uridine 2-sulfurtransferase activity"/>
    <property type="evidence" value="ECO:0007669"/>
    <property type="project" value="UniProtKB-EC"/>
</dbReference>
<feature type="active site" description="Nucleophile" evidence="11">
    <location>
        <position position="104"/>
    </location>
</feature>
<evidence type="ECO:0000313" key="14">
    <source>
        <dbReference type="Proteomes" id="UP000824132"/>
    </source>
</evidence>
<feature type="binding site" evidence="11">
    <location>
        <begin position="13"/>
        <end position="20"/>
    </location>
    <ligand>
        <name>ATP</name>
        <dbReference type="ChEBI" id="CHEBI:30616"/>
    </ligand>
</feature>
<keyword evidence="2 11" id="KW-0820">tRNA-binding</keyword>
<gene>
    <name evidence="11 13" type="primary">mnmA</name>
    <name evidence="13" type="ORF">H9727_02750</name>
</gene>
<dbReference type="HAMAP" id="MF_00144">
    <property type="entry name" value="tRNA_thiouridyl_MnmA"/>
    <property type="match status" value="1"/>
</dbReference>
<dbReference type="Pfam" id="PF20258">
    <property type="entry name" value="tRNA_Me_trans_C"/>
    <property type="match status" value="1"/>
</dbReference>
<dbReference type="GO" id="GO:0000049">
    <property type="term" value="F:tRNA binding"/>
    <property type="evidence" value="ECO:0007669"/>
    <property type="project" value="UniProtKB-KW"/>
</dbReference>
<evidence type="ECO:0000256" key="3">
    <source>
        <dbReference type="ARBA" id="ARBA00022679"/>
    </source>
</evidence>
<comment type="function">
    <text evidence="10 11">Catalyzes the 2-thiolation of uridine at the wobble position (U34) of tRNA, leading to the formation of s(2)U34.</text>
</comment>
<feature type="region of interest" description="Interaction with tRNA" evidence="11">
    <location>
        <begin position="150"/>
        <end position="152"/>
    </location>
</feature>
<dbReference type="Pfam" id="PF20259">
    <property type="entry name" value="tRNA_Me_trans_M"/>
    <property type="match status" value="1"/>
</dbReference>
<dbReference type="AlphaFoldDB" id="A0A9D2IDU1"/>
<organism evidence="13 14">
    <name type="scientific">Candidatus Borkfalkia avistercoris</name>
    <dbReference type="NCBI Taxonomy" id="2838504"/>
    <lineage>
        <taxon>Bacteria</taxon>
        <taxon>Bacillati</taxon>
        <taxon>Bacillota</taxon>
        <taxon>Clostridia</taxon>
        <taxon>Christensenellales</taxon>
        <taxon>Christensenellaceae</taxon>
        <taxon>Candidatus Borkfalkia</taxon>
    </lineage>
</organism>
<feature type="active site" description="Cysteine persulfide intermediate" evidence="11">
    <location>
        <position position="200"/>
    </location>
</feature>
<evidence type="ECO:0000256" key="8">
    <source>
        <dbReference type="ARBA" id="ARBA00023157"/>
    </source>
</evidence>
<dbReference type="InterPro" id="IPR023382">
    <property type="entry name" value="MnmA-like_central_sf"/>
</dbReference>
<dbReference type="NCBIfam" id="NF001138">
    <property type="entry name" value="PRK00143.1"/>
    <property type="match status" value="1"/>
</dbReference>
<dbReference type="Gene3D" id="2.40.30.10">
    <property type="entry name" value="Translation factors"/>
    <property type="match status" value="1"/>
</dbReference>
<dbReference type="EC" id="2.8.1.13" evidence="11"/>
<evidence type="ECO:0000256" key="11">
    <source>
        <dbReference type="HAMAP-Rule" id="MF_00144"/>
    </source>
</evidence>
<keyword evidence="3 11" id="KW-0808">Transferase</keyword>
<evidence type="ECO:0000256" key="5">
    <source>
        <dbReference type="ARBA" id="ARBA00022741"/>
    </source>
</evidence>
<evidence type="ECO:0000259" key="12">
    <source>
        <dbReference type="PROSITE" id="PS50206"/>
    </source>
</evidence>
<dbReference type="GO" id="GO:0005737">
    <property type="term" value="C:cytoplasm"/>
    <property type="evidence" value="ECO:0007669"/>
    <property type="project" value="UniProtKB-SubCell"/>
</dbReference>
<dbReference type="FunFam" id="3.40.50.620:FF:000004">
    <property type="entry name" value="tRNA-specific 2-thiouridylase MnmA"/>
    <property type="match status" value="1"/>
</dbReference>
<accession>A0A9D2IDU1</accession>
<feature type="domain" description="Rhodanese" evidence="12">
    <location>
        <begin position="5"/>
        <end position="51"/>
    </location>
</feature>
<keyword evidence="4 11" id="KW-0819">tRNA processing</keyword>
<dbReference type="NCBIfam" id="TIGR00420">
    <property type="entry name" value="trmU"/>
    <property type="match status" value="1"/>
</dbReference>
<dbReference type="InterPro" id="IPR001763">
    <property type="entry name" value="Rhodanese-like_dom"/>
</dbReference>
<evidence type="ECO:0000256" key="7">
    <source>
        <dbReference type="ARBA" id="ARBA00022884"/>
    </source>
</evidence>
<keyword evidence="5 11" id="KW-0547">Nucleotide-binding</keyword>
<comment type="similarity">
    <text evidence="11">Belongs to the MnmA/TRMU family.</text>
</comment>
<feature type="site" description="Interaction with tRNA" evidence="11">
    <location>
        <position position="129"/>
    </location>
</feature>
<reference evidence="13" key="1">
    <citation type="journal article" date="2021" name="PeerJ">
        <title>Extensive microbial diversity within the chicken gut microbiome revealed by metagenomics and culture.</title>
        <authorList>
            <person name="Gilroy R."/>
            <person name="Ravi A."/>
            <person name="Getino M."/>
            <person name="Pursley I."/>
            <person name="Horton D.L."/>
            <person name="Alikhan N.F."/>
            <person name="Baker D."/>
            <person name="Gharbi K."/>
            <person name="Hall N."/>
            <person name="Watson M."/>
            <person name="Adriaenssens E.M."/>
            <person name="Foster-Nyarko E."/>
            <person name="Jarju S."/>
            <person name="Secka A."/>
            <person name="Antonio M."/>
            <person name="Oren A."/>
            <person name="Chaudhuri R.R."/>
            <person name="La Ragione R."/>
            <person name="Hildebrand F."/>
            <person name="Pallen M.J."/>
        </authorList>
    </citation>
    <scope>NUCLEOTIDE SEQUENCE</scope>
    <source>
        <strain evidence="13">CHK187-5294</strain>
    </source>
</reference>
<proteinExistence type="inferred from homology"/>
<dbReference type="Pfam" id="PF03054">
    <property type="entry name" value="tRNA_Me_trans"/>
    <property type="match status" value="1"/>
</dbReference>
<dbReference type="Gene3D" id="3.40.50.620">
    <property type="entry name" value="HUPs"/>
    <property type="match status" value="1"/>
</dbReference>
<feature type="region of interest" description="Interaction with tRNA" evidence="11">
    <location>
        <begin position="311"/>
        <end position="312"/>
    </location>
</feature>
<keyword evidence="7 11" id="KW-0694">RNA-binding</keyword>
<sequence>MSVLNNKKTVVVGMSGGVDSSVAALLLKEQGFDVIGLYMVNWEEEGENGCCTAEADYEDVKRVCNKIGIPYFTVNFAKEYMERVFGYFLEEYARGRTPNPDVLCNREIKFGPFKRHALALGADYIATGHYCAIAHEGGRHYLLKAADRNKDQTYFLNQVTQEQFENVLFPLGKMQKSEVRAVAEKYGLSTAKKKDSTGICFIGERNFRNFLKTYLPASPGKIMTYDGKVLGEHIGLMYYTLGQRKGLDIGGQKGDEGGRWFVTEKDLKNNILYVAHGSEERLYAKGCTVTGFNWIPAPPEEEEFCCTAKFRYRQNEQAVRVLRGEVGLTVLAEQPQRALTPGQYAVLYRGEKCIGGGVIDQVIPQ</sequence>
<evidence type="ECO:0000256" key="2">
    <source>
        <dbReference type="ARBA" id="ARBA00022555"/>
    </source>
</evidence>
<dbReference type="Proteomes" id="UP000824132">
    <property type="component" value="Unassembled WGS sequence"/>
</dbReference>
<keyword evidence="6 11" id="KW-0067">ATP-binding</keyword>
<dbReference type="GO" id="GO:0005524">
    <property type="term" value="F:ATP binding"/>
    <property type="evidence" value="ECO:0007669"/>
    <property type="project" value="UniProtKB-KW"/>
</dbReference>
<dbReference type="FunFam" id="2.30.30.280:FF:000001">
    <property type="entry name" value="tRNA-specific 2-thiouridylase MnmA"/>
    <property type="match status" value="1"/>
</dbReference>
<comment type="subcellular location">
    <subcellularLocation>
        <location evidence="11">Cytoplasm</location>
    </subcellularLocation>
</comment>
<comment type="caution">
    <text evidence="13">The sequence shown here is derived from an EMBL/GenBank/DDBJ whole genome shotgun (WGS) entry which is preliminary data.</text>
</comment>
<dbReference type="Gene3D" id="2.30.30.280">
    <property type="entry name" value="Adenine nucleotide alpha hydrolases-like domains"/>
    <property type="match status" value="1"/>
</dbReference>
<dbReference type="GO" id="GO:0002143">
    <property type="term" value="P:tRNA wobble position uridine thiolation"/>
    <property type="evidence" value="ECO:0007669"/>
    <property type="project" value="TreeGrafter"/>
</dbReference>
<name>A0A9D2IDU1_9FIRM</name>
<feature type="binding site" evidence="11">
    <location>
        <position position="39"/>
    </location>
    <ligand>
        <name>ATP</name>
        <dbReference type="ChEBI" id="CHEBI:30616"/>
    </ligand>
</feature>